<name>A0A7J3UYH6_9CREN</name>
<evidence type="ECO:0000256" key="10">
    <source>
        <dbReference type="PIRNR" id="PIRNR004967"/>
    </source>
</evidence>
<dbReference type="GO" id="GO:0017183">
    <property type="term" value="P:protein histidyl modification to diphthamide"/>
    <property type="evidence" value="ECO:0007669"/>
    <property type="project" value="UniProtKB-UniRule"/>
</dbReference>
<evidence type="ECO:0000256" key="6">
    <source>
        <dbReference type="ARBA" id="ARBA00022723"/>
    </source>
</evidence>
<keyword evidence="6 10" id="KW-0479">Metal-binding</keyword>
<evidence type="ECO:0000256" key="4">
    <source>
        <dbReference type="ARBA" id="ARBA00022679"/>
    </source>
</evidence>
<dbReference type="InterPro" id="IPR035435">
    <property type="entry name" value="DPH1/DPH2_euk_archaea"/>
</dbReference>
<dbReference type="Gene3D" id="3.40.50.11860">
    <property type="entry name" value="Diphthamide synthesis DPH1/DPH2 domain 3"/>
    <property type="match status" value="1"/>
</dbReference>
<proteinExistence type="inferred from homology"/>
<dbReference type="PANTHER" id="PTHR10762:SF1">
    <property type="entry name" value="2-(3-AMINO-3-CARBOXYPROPYL)HISTIDINE SYNTHASE SUBUNIT 1"/>
    <property type="match status" value="1"/>
</dbReference>
<dbReference type="GO" id="GO:0046872">
    <property type="term" value="F:metal ion binding"/>
    <property type="evidence" value="ECO:0007669"/>
    <property type="project" value="UniProtKB-KW"/>
</dbReference>
<keyword evidence="7 10" id="KW-0408">Iron</keyword>
<evidence type="ECO:0000256" key="2">
    <source>
        <dbReference type="ARBA" id="ARBA00005156"/>
    </source>
</evidence>
<protein>
    <recommendedName>
        <fullName evidence="3 10">2-(3-amino-3-carboxypropyl)histidine synthase</fullName>
        <ecNumber evidence="3 10">2.5.1.108</ecNumber>
    </recommendedName>
</protein>
<dbReference type="SFLD" id="SFLDS00032">
    <property type="entry name" value="Radical_SAM_3-amino-3-carboxyp"/>
    <property type="match status" value="1"/>
</dbReference>
<comment type="similarity">
    <text evidence="10">Belongs to the DPH1/DPH2 family.</text>
</comment>
<comment type="cofactor">
    <cofactor evidence="1 10">
        <name>[4Fe-4S] cluster</name>
        <dbReference type="ChEBI" id="CHEBI:49883"/>
    </cofactor>
</comment>
<dbReference type="NCBIfam" id="TIGR03682">
    <property type="entry name" value="arCOG04112"/>
    <property type="match status" value="1"/>
</dbReference>
<dbReference type="PIRSF" id="PIRSF004967">
    <property type="entry name" value="DPH1"/>
    <property type="match status" value="1"/>
</dbReference>
<evidence type="ECO:0000256" key="7">
    <source>
        <dbReference type="ARBA" id="ARBA00023004"/>
    </source>
</evidence>
<accession>A0A7J3UYH6</accession>
<evidence type="ECO:0000313" key="11">
    <source>
        <dbReference type="EMBL" id="HHI48842.1"/>
    </source>
</evidence>
<dbReference type="PANTHER" id="PTHR10762">
    <property type="entry name" value="DIPHTHAMIDE BIOSYNTHESIS PROTEIN"/>
    <property type="match status" value="1"/>
</dbReference>
<evidence type="ECO:0000256" key="5">
    <source>
        <dbReference type="ARBA" id="ARBA00022691"/>
    </source>
</evidence>
<dbReference type="InterPro" id="IPR022428">
    <property type="entry name" value="Dph2_arc"/>
</dbReference>
<dbReference type="AlphaFoldDB" id="A0A7J3UYH6"/>
<dbReference type="EC" id="2.5.1.108" evidence="3 10"/>
<evidence type="ECO:0000256" key="1">
    <source>
        <dbReference type="ARBA" id="ARBA00001966"/>
    </source>
</evidence>
<dbReference type="Gene3D" id="3.40.50.11840">
    <property type="entry name" value="Diphthamide synthesis DPH1/DPH2 domain 1"/>
    <property type="match status" value="1"/>
</dbReference>
<dbReference type="Gene3D" id="3.40.50.11850">
    <property type="entry name" value="Diphthamide synthesis DPH1/DPH2 domain 2"/>
    <property type="match status" value="1"/>
</dbReference>
<gene>
    <name evidence="11" type="primary">dph2</name>
    <name evidence="11" type="ORF">ENL91_01570</name>
</gene>
<evidence type="ECO:0000256" key="3">
    <source>
        <dbReference type="ARBA" id="ARBA00012221"/>
    </source>
</evidence>
<dbReference type="UniPathway" id="UPA00559"/>
<keyword evidence="4 10" id="KW-0808">Transferase</keyword>
<dbReference type="InterPro" id="IPR042265">
    <property type="entry name" value="DPH1/DPH2_3"/>
</dbReference>
<reference evidence="11" key="1">
    <citation type="journal article" date="2020" name="mSystems">
        <title>Genome- and Community-Level Interaction Insights into Carbon Utilization and Element Cycling Functions of Hydrothermarchaeota in Hydrothermal Sediment.</title>
        <authorList>
            <person name="Zhou Z."/>
            <person name="Liu Y."/>
            <person name="Xu W."/>
            <person name="Pan J."/>
            <person name="Luo Z.H."/>
            <person name="Li M."/>
        </authorList>
    </citation>
    <scope>NUCLEOTIDE SEQUENCE [LARGE SCALE GENOMIC DNA]</scope>
    <source>
        <strain evidence="11">SpSt-1038</strain>
    </source>
</reference>
<sequence length="337" mass="37162">MVFSPVCQPLFFEGERVYDFEIERAVGEVERRRAKKVFVQAPDGLKQFLADFVSRLSKVCEVYVSINPCYGGCDLEDDKAAMIGADMVIHIGHEKFIEGAEKVQTIYLPAPHMVDVKDLASLAASELKKRGFTKVGVLANLQHVVHVGEFVRALEAAGIVPVVDRQTAGLVLGCRTGGAKRIEGEVDAFLFIGGGEFHPLGVAMDVEKEVFIADPYRNEVRGTVEMVKKTLSQRWWAIMEAAKSKRFGVIVVTKPGQFSIKSAEKIAAGIRAAGREAYQLVGDEVSPERFASFPFIEAFIVTGCPRIATDAYQDPNRPVLNEAEAWKMLEIIKPGNR</sequence>
<keyword evidence="5 10" id="KW-0949">S-adenosyl-L-methionine</keyword>
<dbReference type="NCBIfam" id="TIGR00322">
    <property type="entry name" value="diphth2_R"/>
    <property type="match status" value="1"/>
</dbReference>
<comment type="caution">
    <text evidence="11">The sequence shown here is derived from an EMBL/GenBank/DDBJ whole genome shotgun (WGS) entry which is preliminary data.</text>
</comment>
<dbReference type="EMBL" id="DRVT01000017">
    <property type="protein sequence ID" value="HHI48842.1"/>
    <property type="molecule type" value="Genomic_DNA"/>
</dbReference>
<dbReference type="GO" id="GO:0090560">
    <property type="term" value="F:2-(3-amino-3-carboxypropyl)histidine synthase activity"/>
    <property type="evidence" value="ECO:0007669"/>
    <property type="project" value="UniProtKB-UniRule"/>
</dbReference>
<evidence type="ECO:0000256" key="9">
    <source>
        <dbReference type="ARBA" id="ARBA00048403"/>
    </source>
</evidence>
<organism evidence="11">
    <name type="scientific">Candidatus Methanosuratincola petrocarbonis</name>
    <name type="common">ex Vanwonterghem et al. 2016</name>
    <dbReference type="NCBI Taxonomy" id="1867261"/>
    <lineage>
        <taxon>Archaea</taxon>
        <taxon>Thermoproteota</taxon>
        <taxon>Methanosuratincolia</taxon>
        <taxon>Candidatus Methanomethylicales</taxon>
        <taxon>Candidatus Methanomethylicaceae</taxon>
        <taxon>Candidatus Methanosuratincola (ex Vanwonterghem et al. 2016)</taxon>
    </lineage>
</organism>
<dbReference type="Pfam" id="PF01866">
    <property type="entry name" value="Diphthamide_syn"/>
    <property type="match status" value="1"/>
</dbReference>
<comment type="pathway">
    <text evidence="2 10">Protein modification; peptidyl-diphthamide biosynthesis.</text>
</comment>
<comment type="catalytic activity">
    <reaction evidence="9 10">
        <text>L-histidyl-[translation elongation factor 2] + S-adenosyl-L-methionine = 2-[(3S)-amino-3-carboxypropyl]-L-histidyl-[translation elongation factor 2] + S-methyl-5'-thioadenosine + H(+)</text>
        <dbReference type="Rhea" id="RHEA:36783"/>
        <dbReference type="Rhea" id="RHEA-COMP:9748"/>
        <dbReference type="Rhea" id="RHEA-COMP:9749"/>
        <dbReference type="ChEBI" id="CHEBI:15378"/>
        <dbReference type="ChEBI" id="CHEBI:17509"/>
        <dbReference type="ChEBI" id="CHEBI:29979"/>
        <dbReference type="ChEBI" id="CHEBI:59789"/>
        <dbReference type="ChEBI" id="CHEBI:73995"/>
        <dbReference type="EC" id="2.5.1.108"/>
    </reaction>
</comment>
<dbReference type="GO" id="GO:0051539">
    <property type="term" value="F:4 iron, 4 sulfur cluster binding"/>
    <property type="evidence" value="ECO:0007669"/>
    <property type="project" value="UniProtKB-UniRule"/>
</dbReference>
<keyword evidence="8 10" id="KW-0411">Iron-sulfur</keyword>
<dbReference type="InterPro" id="IPR016435">
    <property type="entry name" value="DPH1/DPH2"/>
</dbReference>
<evidence type="ECO:0000256" key="8">
    <source>
        <dbReference type="ARBA" id="ARBA00023014"/>
    </source>
</evidence>
<comment type="function">
    <text evidence="10">Catalyzes the first step of diphthamide biosynthesis, i.e. the transfer of the 3-amino-3-carboxypropyl group from S-adenosyl-L-methionine (SAM) to the C2 position of the imidazole ring of the target histidine residue in translation elongation factor 2 (EF-2).</text>
</comment>
<dbReference type="InterPro" id="IPR042264">
    <property type="entry name" value="DPH1/DPH2_2"/>
</dbReference>
<dbReference type="InterPro" id="IPR042263">
    <property type="entry name" value="DPH1/DPH2_1"/>
</dbReference>
<keyword evidence="10" id="KW-0004">4Fe-4S</keyword>